<dbReference type="PANTHER" id="PTHR11685">
    <property type="entry name" value="RBR FAMILY RING FINGER AND IBR DOMAIN-CONTAINING"/>
    <property type="match status" value="1"/>
</dbReference>
<organism evidence="13 16">
    <name type="scientific">Adineta steineri</name>
    <dbReference type="NCBI Taxonomy" id="433720"/>
    <lineage>
        <taxon>Eukaryota</taxon>
        <taxon>Metazoa</taxon>
        <taxon>Spiralia</taxon>
        <taxon>Gnathifera</taxon>
        <taxon>Rotifera</taxon>
        <taxon>Eurotatoria</taxon>
        <taxon>Bdelloidea</taxon>
        <taxon>Adinetida</taxon>
        <taxon>Adinetidae</taxon>
        <taxon>Adineta</taxon>
    </lineage>
</organism>
<dbReference type="EMBL" id="CAJNON010000192">
    <property type="protein sequence ID" value="CAF1087088.1"/>
    <property type="molecule type" value="Genomic_DNA"/>
</dbReference>
<dbReference type="PROSITE" id="PS51873">
    <property type="entry name" value="TRIAD"/>
    <property type="match status" value="1"/>
</dbReference>
<dbReference type="PROSITE" id="PS50908">
    <property type="entry name" value="RWD"/>
    <property type="match status" value="1"/>
</dbReference>
<dbReference type="GO" id="GO:0008270">
    <property type="term" value="F:zinc ion binding"/>
    <property type="evidence" value="ECO:0007669"/>
    <property type="project" value="UniProtKB-KW"/>
</dbReference>
<dbReference type="CDD" id="cd20336">
    <property type="entry name" value="Rcat_RBR"/>
    <property type="match status" value="1"/>
</dbReference>
<evidence type="ECO:0000259" key="11">
    <source>
        <dbReference type="PROSITE" id="PS50908"/>
    </source>
</evidence>
<evidence type="ECO:0000313" key="13">
    <source>
        <dbReference type="EMBL" id="CAF1087088.1"/>
    </source>
</evidence>
<feature type="domain" description="RING-type" evidence="10">
    <location>
        <begin position="179"/>
        <end position="229"/>
    </location>
</feature>
<dbReference type="OrthoDB" id="1431934at2759"/>
<dbReference type="InterPro" id="IPR031127">
    <property type="entry name" value="E3_UB_ligase_RBR"/>
</dbReference>
<evidence type="ECO:0000256" key="7">
    <source>
        <dbReference type="ARBA" id="ARBA00022786"/>
    </source>
</evidence>
<dbReference type="SMART" id="SM00591">
    <property type="entry name" value="RWD"/>
    <property type="match status" value="1"/>
</dbReference>
<dbReference type="Proteomes" id="UP000663891">
    <property type="component" value="Unassembled WGS sequence"/>
</dbReference>
<dbReference type="Proteomes" id="UP000663868">
    <property type="component" value="Unassembled WGS sequence"/>
</dbReference>
<dbReference type="AlphaFoldDB" id="A0A814N421"/>
<dbReference type="Pfam" id="PF22191">
    <property type="entry name" value="IBR_1"/>
    <property type="match status" value="1"/>
</dbReference>
<keyword evidence="6 9" id="KW-0863">Zinc-finger</keyword>
<evidence type="ECO:0000256" key="5">
    <source>
        <dbReference type="ARBA" id="ARBA00022737"/>
    </source>
</evidence>
<dbReference type="PROSITE" id="PS50089">
    <property type="entry name" value="ZF_RING_2"/>
    <property type="match status" value="1"/>
</dbReference>
<keyword evidence="3" id="KW-0808">Transferase</keyword>
<dbReference type="EC" id="2.3.2.31" evidence="2"/>
<dbReference type="SUPFAM" id="SSF57850">
    <property type="entry name" value="RING/U-box"/>
    <property type="match status" value="4"/>
</dbReference>
<dbReference type="Gene3D" id="3.10.110.10">
    <property type="entry name" value="Ubiquitin Conjugating Enzyme"/>
    <property type="match status" value="1"/>
</dbReference>
<evidence type="ECO:0000256" key="2">
    <source>
        <dbReference type="ARBA" id="ARBA00012251"/>
    </source>
</evidence>
<dbReference type="Proteomes" id="UP000663844">
    <property type="component" value="Unassembled WGS sequence"/>
</dbReference>
<evidence type="ECO:0000256" key="8">
    <source>
        <dbReference type="ARBA" id="ARBA00022833"/>
    </source>
</evidence>
<evidence type="ECO:0000256" key="4">
    <source>
        <dbReference type="ARBA" id="ARBA00022723"/>
    </source>
</evidence>
<sequence>MSAEHEDEILVLKSIFNDDFLSIGNQGDSYTFELIIRFDSLLNKIRLIHEESNASTELSHLPPIVLRITTKQTYPEANSPVYCILCDYLTDDQLLLLANQMDAVWESGEVIIYTWIELIKEYICHLSNEFILRSALSSIDDPRILSNYVKIGSKRIYEQLIEYDRIQNQLIFEQTLHSCPICLQEQSGKDCLQFEKCHHYACLSCLNFYATEYLSNSQQSKELTCYDCNSSLFLSELRRMFSDDKFLIKYQQRLLEQTVDMVWCPRCHHSIICIPSESTSGNHLSFVECHSCLYTFCRRCQETWHPQLQCPKEKLIQEFMNTPVEKQPPLKPIDIQKISLEIANIQMIEHCSKPCPSCGVRIEKNGGCQHMNCRACKIHFCWTCGWYGAYYSTHPCEQKAEKAQAALPYLLSDKIETLTNENDGRRIPKDIIKRIQKCPKENCRQIHLKIGTKNTLICEKCETNFCFLCGEAIYGKFHFSQYGCKEFTTI</sequence>
<name>A0A814N421_9BILA</name>
<dbReference type="CDD" id="cd23821">
    <property type="entry name" value="RWD_IMPACT"/>
    <property type="match status" value="1"/>
</dbReference>
<dbReference type="InterPro" id="IPR016135">
    <property type="entry name" value="UBQ-conjugating_enzyme/RWD"/>
</dbReference>
<keyword evidence="4" id="KW-0479">Metal-binding</keyword>
<comment type="caution">
    <text evidence="13">The sequence shown here is derived from an EMBL/GenBank/DDBJ whole genome shotgun (WGS) entry which is preliminary data.</text>
</comment>
<dbReference type="InterPro" id="IPR013083">
    <property type="entry name" value="Znf_RING/FYVE/PHD"/>
</dbReference>
<dbReference type="Pfam" id="PF01485">
    <property type="entry name" value="IBR"/>
    <property type="match status" value="2"/>
</dbReference>
<evidence type="ECO:0000259" key="12">
    <source>
        <dbReference type="PROSITE" id="PS51873"/>
    </source>
</evidence>
<dbReference type="EMBL" id="CAJOBB010000127">
    <property type="protein sequence ID" value="CAF3575350.1"/>
    <property type="molecule type" value="Genomic_DNA"/>
</dbReference>
<dbReference type="Gene3D" id="1.20.120.1750">
    <property type="match status" value="1"/>
</dbReference>
<keyword evidence="7" id="KW-0833">Ubl conjugation pathway</keyword>
<dbReference type="InterPro" id="IPR001841">
    <property type="entry name" value="Znf_RING"/>
</dbReference>
<dbReference type="Pfam" id="PF05773">
    <property type="entry name" value="RWD"/>
    <property type="match status" value="1"/>
</dbReference>
<dbReference type="GO" id="GO:0016567">
    <property type="term" value="P:protein ubiquitination"/>
    <property type="evidence" value="ECO:0007669"/>
    <property type="project" value="InterPro"/>
</dbReference>
<evidence type="ECO:0000259" key="10">
    <source>
        <dbReference type="PROSITE" id="PS50089"/>
    </source>
</evidence>
<dbReference type="Gene3D" id="3.30.40.10">
    <property type="entry name" value="Zinc/RING finger domain, C3HC4 (zinc finger)"/>
    <property type="match status" value="1"/>
</dbReference>
<dbReference type="EMBL" id="CAJOAZ010000990">
    <property type="protein sequence ID" value="CAF3746345.1"/>
    <property type="molecule type" value="Genomic_DNA"/>
</dbReference>
<comment type="catalytic activity">
    <reaction evidence="1">
        <text>[E2 ubiquitin-conjugating enzyme]-S-ubiquitinyl-L-cysteine + [acceptor protein]-L-lysine = [E2 ubiquitin-conjugating enzyme]-L-cysteine + [acceptor protein]-N(6)-ubiquitinyl-L-lysine.</text>
        <dbReference type="EC" id="2.3.2.31"/>
    </reaction>
</comment>
<feature type="domain" description="RWD" evidence="11">
    <location>
        <begin position="7"/>
        <end position="126"/>
    </location>
</feature>
<proteinExistence type="predicted"/>
<evidence type="ECO:0000256" key="6">
    <source>
        <dbReference type="ARBA" id="ARBA00022771"/>
    </source>
</evidence>
<keyword evidence="5" id="KW-0677">Repeat</keyword>
<evidence type="ECO:0000256" key="1">
    <source>
        <dbReference type="ARBA" id="ARBA00001798"/>
    </source>
</evidence>
<reference evidence="13" key="1">
    <citation type="submission" date="2021-02" db="EMBL/GenBank/DDBJ databases">
        <authorList>
            <person name="Nowell W R."/>
        </authorList>
    </citation>
    <scope>NUCLEOTIDE SEQUENCE</scope>
</reference>
<accession>A0A814N421</accession>
<evidence type="ECO:0000313" key="16">
    <source>
        <dbReference type="Proteomes" id="UP000663891"/>
    </source>
</evidence>
<dbReference type="SMART" id="SM00647">
    <property type="entry name" value="IBR"/>
    <property type="match status" value="2"/>
</dbReference>
<protein>
    <recommendedName>
        <fullName evidence="2">RBR-type E3 ubiquitin transferase</fullName>
        <ecNumber evidence="2">2.3.2.31</ecNumber>
    </recommendedName>
</protein>
<dbReference type="InterPro" id="IPR044066">
    <property type="entry name" value="TRIAD_supradom"/>
</dbReference>
<evidence type="ECO:0000313" key="14">
    <source>
        <dbReference type="EMBL" id="CAF3575350.1"/>
    </source>
</evidence>
<dbReference type="InterPro" id="IPR002867">
    <property type="entry name" value="IBR_dom"/>
</dbReference>
<evidence type="ECO:0000256" key="3">
    <source>
        <dbReference type="ARBA" id="ARBA00022679"/>
    </source>
</evidence>
<evidence type="ECO:0000256" key="9">
    <source>
        <dbReference type="PROSITE-ProRule" id="PRU00175"/>
    </source>
</evidence>
<gene>
    <name evidence="14" type="ORF">KXQ929_LOCUS3845</name>
    <name evidence="15" type="ORF">OXD698_LOCUS15191</name>
    <name evidence="13" type="ORF">VCS650_LOCUS19346</name>
</gene>
<keyword evidence="8" id="KW-0862">Zinc</keyword>
<dbReference type="SUPFAM" id="SSF54495">
    <property type="entry name" value="UBC-like"/>
    <property type="match status" value="1"/>
</dbReference>
<evidence type="ECO:0000313" key="15">
    <source>
        <dbReference type="EMBL" id="CAF3746345.1"/>
    </source>
</evidence>
<dbReference type="GO" id="GO:0061630">
    <property type="term" value="F:ubiquitin protein ligase activity"/>
    <property type="evidence" value="ECO:0007669"/>
    <property type="project" value="UniProtKB-EC"/>
</dbReference>
<dbReference type="InterPro" id="IPR006575">
    <property type="entry name" value="RWD_dom"/>
</dbReference>
<feature type="domain" description="RING-type" evidence="12">
    <location>
        <begin position="175"/>
        <end position="410"/>
    </location>
</feature>